<evidence type="ECO:0000256" key="6">
    <source>
        <dbReference type="ARBA" id="ARBA00037589"/>
    </source>
</evidence>
<evidence type="ECO:0000259" key="10">
    <source>
        <dbReference type="Pfam" id="PF02602"/>
    </source>
</evidence>
<evidence type="ECO:0000256" key="5">
    <source>
        <dbReference type="ARBA" id="ARBA00023244"/>
    </source>
</evidence>
<dbReference type="InterPro" id="IPR003754">
    <property type="entry name" value="4pyrrol_synth_uPrphyn_synth"/>
</dbReference>
<keyword evidence="12" id="KW-1185">Reference proteome</keyword>
<proteinExistence type="inferred from homology"/>
<evidence type="ECO:0000256" key="2">
    <source>
        <dbReference type="ARBA" id="ARBA00008133"/>
    </source>
</evidence>
<accession>A0A2U2N2U5</accession>
<evidence type="ECO:0000313" key="11">
    <source>
        <dbReference type="EMBL" id="PWG63402.1"/>
    </source>
</evidence>
<dbReference type="Proteomes" id="UP000245474">
    <property type="component" value="Unassembled WGS sequence"/>
</dbReference>
<dbReference type="InterPro" id="IPR039793">
    <property type="entry name" value="UROS/Hem4"/>
</dbReference>
<dbReference type="EMBL" id="QFFI01000011">
    <property type="protein sequence ID" value="PWG63402.1"/>
    <property type="molecule type" value="Genomic_DNA"/>
</dbReference>
<dbReference type="OrthoDB" id="9787650at2"/>
<dbReference type="UniPathway" id="UPA00251">
    <property type="reaction ID" value="UER00320"/>
</dbReference>
<dbReference type="EC" id="4.2.1.75" evidence="3 9"/>
<dbReference type="PANTHER" id="PTHR38042:SF1">
    <property type="entry name" value="UROPORPHYRINOGEN-III SYNTHASE, CHLOROPLASTIC"/>
    <property type="match status" value="1"/>
</dbReference>
<dbReference type="PANTHER" id="PTHR38042">
    <property type="entry name" value="UROPORPHYRINOGEN-III SYNTHASE, CHLOROPLASTIC"/>
    <property type="match status" value="1"/>
</dbReference>
<dbReference type="GO" id="GO:0006780">
    <property type="term" value="P:uroporphyrinogen III biosynthetic process"/>
    <property type="evidence" value="ECO:0007669"/>
    <property type="project" value="UniProtKB-UniRule"/>
</dbReference>
<evidence type="ECO:0000256" key="8">
    <source>
        <dbReference type="ARBA" id="ARBA00048617"/>
    </source>
</evidence>
<evidence type="ECO:0000313" key="12">
    <source>
        <dbReference type="Proteomes" id="UP000245474"/>
    </source>
</evidence>
<evidence type="ECO:0000256" key="4">
    <source>
        <dbReference type="ARBA" id="ARBA00023239"/>
    </source>
</evidence>
<dbReference type="SUPFAM" id="SSF69618">
    <property type="entry name" value="HemD-like"/>
    <property type="match status" value="1"/>
</dbReference>
<keyword evidence="5 9" id="KW-0627">Porphyrin biosynthesis</keyword>
<gene>
    <name evidence="11" type="ORF">DEM34_08825</name>
</gene>
<comment type="pathway">
    <text evidence="1 9">Porphyrin-containing compound metabolism; protoporphyrin-IX biosynthesis; coproporphyrinogen-III from 5-aminolevulinate: step 3/4.</text>
</comment>
<dbReference type="RefSeq" id="WP_109678341.1">
    <property type="nucleotide sequence ID" value="NZ_CP086615.1"/>
</dbReference>
<feature type="domain" description="Tetrapyrrole biosynthesis uroporphyrinogen III synthase" evidence="10">
    <location>
        <begin position="24"/>
        <end position="231"/>
    </location>
</feature>
<protein>
    <recommendedName>
        <fullName evidence="7 9">Uroporphyrinogen-III synthase</fullName>
        <ecNumber evidence="3 9">4.2.1.75</ecNumber>
    </recommendedName>
</protein>
<dbReference type="InterPro" id="IPR036108">
    <property type="entry name" value="4pyrrol_syn_uPrphyn_synt_sf"/>
</dbReference>
<dbReference type="Pfam" id="PF02602">
    <property type="entry name" value="HEM4"/>
    <property type="match status" value="1"/>
</dbReference>
<dbReference type="GO" id="GO:0006782">
    <property type="term" value="P:protoporphyrinogen IX biosynthetic process"/>
    <property type="evidence" value="ECO:0007669"/>
    <property type="project" value="UniProtKB-UniRule"/>
</dbReference>
<evidence type="ECO:0000256" key="3">
    <source>
        <dbReference type="ARBA" id="ARBA00013109"/>
    </source>
</evidence>
<evidence type="ECO:0000256" key="9">
    <source>
        <dbReference type="RuleBase" id="RU366031"/>
    </source>
</evidence>
<evidence type="ECO:0000256" key="1">
    <source>
        <dbReference type="ARBA" id="ARBA00004772"/>
    </source>
</evidence>
<dbReference type="GO" id="GO:0004852">
    <property type="term" value="F:uroporphyrinogen-III synthase activity"/>
    <property type="evidence" value="ECO:0007669"/>
    <property type="project" value="UniProtKB-UniRule"/>
</dbReference>
<organism evidence="11 12">
    <name type="scientific">Sediminicurvatus halobius</name>
    <dbReference type="NCBI Taxonomy" id="2182432"/>
    <lineage>
        <taxon>Bacteria</taxon>
        <taxon>Pseudomonadati</taxon>
        <taxon>Pseudomonadota</taxon>
        <taxon>Gammaproteobacteria</taxon>
        <taxon>Chromatiales</taxon>
        <taxon>Ectothiorhodospiraceae</taxon>
        <taxon>Sediminicurvatus</taxon>
    </lineage>
</organism>
<name>A0A2U2N2U5_9GAMM</name>
<dbReference type="AlphaFoldDB" id="A0A2U2N2U5"/>
<dbReference type="Gene3D" id="3.40.50.10090">
    <property type="match status" value="2"/>
</dbReference>
<comment type="caution">
    <text evidence="11">The sequence shown here is derived from an EMBL/GenBank/DDBJ whole genome shotgun (WGS) entry which is preliminary data.</text>
</comment>
<dbReference type="CDD" id="cd06578">
    <property type="entry name" value="HemD"/>
    <property type="match status" value="1"/>
</dbReference>
<keyword evidence="4 9" id="KW-0456">Lyase</keyword>
<evidence type="ECO:0000256" key="7">
    <source>
        <dbReference type="ARBA" id="ARBA00040167"/>
    </source>
</evidence>
<comment type="catalytic activity">
    <reaction evidence="8 9">
        <text>hydroxymethylbilane = uroporphyrinogen III + H2O</text>
        <dbReference type="Rhea" id="RHEA:18965"/>
        <dbReference type="ChEBI" id="CHEBI:15377"/>
        <dbReference type="ChEBI" id="CHEBI:57308"/>
        <dbReference type="ChEBI" id="CHEBI:57845"/>
        <dbReference type="EC" id="4.2.1.75"/>
    </reaction>
</comment>
<sequence>MSRPLAGCHVVVTRPEGQQAGLCRELETLGARVTPFPTVAFESLAPGTVPAADWAVFTSPNAVRYGLPWLARLPSRVAAVGPGTAAALAAAGCPVTVAPARGGGADDLLAEPGFAPAPGETVLVLRGEGGRRRLQAALAARGVRVGEAVVYRRVLPPAPAAPDWQDRERAFTIVTSVTGLENLLRLTDEGARPLLMASRVVAVSARVAAAARAAGFSEPVLAEGADDAAVVAAVVGAATGSER</sequence>
<comment type="function">
    <text evidence="6 9">Catalyzes cyclization of the linear tetrapyrrole, hydroxymethylbilane, to the macrocyclic uroporphyrinogen III.</text>
</comment>
<reference evidence="11 12" key="1">
    <citation type="submission" date="2018-05" db="EMBL/GenBank/DDBJ databases">
        <title>Spiribacter halobius sp. nov., a moderately halophilic bacterium isolated from marine solar saltern.</title>
        <authorList>
            <person name="Zheng W.-S."/>
            <person name="Lu D.-C."/>
            <person name="Du Z.-J."/>
        </authorList>
    </citation>
    <scope>NUCLEOTIDE SEQUENCE [LARGE SCALE GENOMIC DNA]</scope>
    <source>
        <strain evidence="11 12">E85</strain>
    </source>
</reference>
<comment type="similarity">
    <text evidence="2 9">Belongs to the uroporphyrinogen-III synthase family.</text>
</comment>